<reference evidence="1" key="1">
    <citation type="submission" date="2023-03" db="EMBL/GenBank/DDBJ databases">
        <title>Massive genome expansion in bonnet fungi (Mycena s.s.) driven by repeated elements and novel gene families across ecological guilds.</title>
        <authorList>
            <consortium name="Lawrence Berkeley National Laboratory"/>
            <person name="Harder C.B."/>
            <person name="Miyauchi S."/>
            <person name="Viragh M."/>
            <person name="Kuo A."/>
            <person name="Thoen E."/>
            <person name="Andreopoulos B."/>
            <person name="Lu D."/>
            <person name="Skrede I."/>
            <person name="Drula E."/>
            <person name="Henrissat B."/>
            <person name="Morin E."/>
            <person name="Kohler A."/>
            <person name="Barry K."/>
            <person name="LaButti K."/>
            <person name="Morin E."/>
            <person name="Salamov A."/>
            <person name="Lipzen A."/>
            <person name="Mereny Z."/>
            <person name="Hegedus B."/>
            <person name="Baldrian P."/>
            <person name="Stursova M."/>
            <person name="Weitz H."/>
            <person name="Taylor A."/>
            <person name="Grigoriev I.V."/>
            <person name="Nagy L.G."/>
            <person name="Martin F."/>
            <person name="Kauserud H."/>
        </authorList>
    </citation>
    <scope>NUCLEOTIDE SEQUENCE</scope>
    <source>
        <strain evidence="1">CBHHK188m</strain>
    </source>
</reference>
<comment type="caution">
    <text evidence="1">The sequence shown here is derived from an EMBL/GenBank/DDBJ whole genome shotgun (WGS) entry which is preliminary data.</text>
</comment>
<evidence type="ECO:0000313" key="1">
    <source>
        <dbReference type="EMBL" id="KAJ7734773.1"/>
    </source>
</evidence>
<organism evidence="1 2">
    <name type="scientific">Mycena maculata</name>
    <dbReference type="NCBI Taxonomy" id="230809"/>
    <lineage>
        <taxon>Eukaryota</taxon>
        <taxon>Fungi</taxon>
        <taxon>Dikarya</taxon>
        <taxon>Basidiomycota</taxon>
        <taxon>Agaricomycotina</taxon>
        <taxon>Agaricomycetes</taxon>
        <taxon>Agaricomycetidae</taxon>
        <taxon>Agaricales</taxon>
        <taxon>Marasmiineae</taxon>
        <taxon>Mycenaceae</taxon>
        <taxon>Mycena</taxon>
    </lineage>
</organism>
<dbReference type="AlphaFoldDB" id="A0AAD7I4B9"/>
<protein>
    <recommendedName>
        <fullName evidence="3">F-box domain-containing protein</fullName>
    </recommendedName>
</protein>
<keyword evidence="2" id="KW-1185">Reference proteome</keyword>
<evidence type="ECO:0000313" key="2">
    <source>
        <dbReference type="Proteomes" id="UP001215280"/>
    </source>
</evidence>
<gene>
    <name evidence="1" type="ORF">DFH07DRAFT_119987</name>
</gene>
<evidence type="ECO:0008006" key="3">
    <source>
        <dbReference type="Google" id="ProtNLM"/>
    </source>
</evidence>
<name>A0AAD7I4B9_9AGAR</name>
<dbReference type="EMBL" id="JARJLG010000159">
    <property type="protein sequence ID" value="KAJ7734773.1"/>
    <property type="molecule type" value="Genomic_DNA"/>
</dbReference>
<dbReference type="InterPro" id="IPR036047">
    <property type="entry name" value="F-box-like_dom_sf"/>
</dbReference>
<sequence>MPMQVSSHASVSFRLHCPVLDLPTGIVCEILVHFLPVYPDRPPALGPYSPTVLCKICHTWREIALSTPVLWRAGRVV</sequence>
<dbReference type="Proteomes" id="UP001215280">
    <property type="component" value="Unassembled WGS sequence"/>
</dbReference>
<dbReference type="SUPFAM" id="SSF81383">
    <property type="entry name" value="F-box domain"/>
    <property type="match status" value="1"/>
</dbReference>
<accession>A0AAD7I4B9</accession>
<proteinExistence type="predicted"/>